<name>E8LXL8_9VIBR</name>
<dbReference type="RefSeq" id="WP_006880560.1">
    <property type="nucleotide sequence ID" value="NZ_AEVS01000081.1"/>
</dbReference>
<sequence length="1277" mass="125770">MEKQWNKVPLAVIIGTILSAPAYADGLEVEANNLQISADNWVDVTFDAPGVSDTGITNNASLSSGAFDDARGVVHSNVAAGFYNQGSNQASMGTRAEGNLDEAASVRAGSAQASSGENLSMKKDFGGDNDNSATLDGAFKGAKGVIGTNVAAGVSNLQTNNVAMGNAEDASELTLTAASEQYLGFARTDGGDVEGNTVNSLGADNVAKVQGGAFDGANGIGGANVTSGMANQQANSVALANFVTVGSGDPSEGDPAANIGETLGVDGLPANTNNKQPLDNQTEVTSVTLTSKGKQTLDGNSVTVDGDPHQFQNNTSLVDNVFNAVKGIFGLNVASGDLNAQSNNVSLGVTALPDPDTGSTVNVNALAEQSVQNNSVSYTNNDGNNNNPSTNDATISQSFVGANGIVGANAAAGQNNAQTNNVAVAVTEPNGNGPVDAVSVVASSTQSVTSNTLTQKQDDSLGQVTNNATINNGSFSDSQGIVGANAAAGQFNAQSNQVSVASVAGWIDSQSGTSGVVKANSEQTVSGNAMATEGAGNYEATSNATLTGDALDNITGITGANIAAGQGNAQTNNVAMSSAYGDVDSSEVVAESTQNVTQSDISPDSESDLTSSATISSNFSSDVSGIMGVNVASGQSNVQSNNVALASYNDQNESTADALQVEATSQQAVTSNDVFASGNGYIDNDASIDGSFNGGASGVVGVNVTSGQANAASNNVALGLYASNPQDNSQGDLIKAKASSDQSVVGNTNRIAQGSEAPISNTASITNSFTNGASGVVGVNNAAGQGNAQANNVAIALDESSDDGAGAGSVIAASNQDVISNNTISDIQEGIAVSNQATLDGSFTGVSGVVGVNLSSGQTNAQANNVAISNGSGGGETNPFSKQDGIDTTSSFSGVLAASIQEIDGSDVTLGASDTVSENVATLTGSFDNASGVIGANVTAGQANAQSNNVAMAADGQSGSQDGTLAAAAVSLQEFDEVDVSLGSGFENSATLTESFNNGTKGIVGANVSSGQANAQTNNVALSSNDGQPSVAVAGSAQVIGAQLNGSGTGNTGTNNPMTVTNELFASEATLSNSFEDAKGILGVNIASGQLNAQANNVAASVTGTDAGAPTGAINVQAAVINEVNYNATGAYTAVLGENAFNGASGVIGTNMAVGVANGQSNNVAMQIADGNTSGPAVAANIQGSFANGAATRTTTGAVDVDGMAEFAGLAVESVQLSKFAVSDNGTGSNSDLVSVGNTATIKNSYNGAKGVIGVNVASGLGNLQSNNVTLVASRGN</sequence>
<evidence type="ECO:0000313" key="3">
    <source>
        <dbReference type="EMBL" id="EGA64629.1"/>
    </source>
</evidence>
<keyword evidence="2" id="KW-0732">Signal</keyword>
<reference evidence="3 4" key="1">
    <citation type="journal article" date="2012" name="Int. J. Syst. Evol. Microbiol.">
        <title>Vibrio caribbeanicus sp. nov., isolated from the marine sponge Scleritoderma cyanea.</title>
        <authorList>
            <person name="Hoffmann M."/>
            <person name="Monday S.R."/>
            <person name="Allard M.W."/>
            <person name="Strain E.A."/>
            <person name="Whittaker P."/>
            <person name="Naum M."/>
            <person name="McCarthy P.J."/>
            <person name="Lopez J.V."/>
            <person name="Fischer M."/>
            <person name="Brown E.W."/>
        </authorList>
    </citation>
    <scope>NUCLEOTIDE SEQUENCE [LARGE SCALE GENOMIC DNA]</scope>
    <source>
        <strain evidence="3 4">LMG 20546</strain>
    </source>
</reference>
<dbReference type="OrthoDB" id="5833205at2"/>
<proteinExistence type="predicted"/>
<evidence type="ECO:0008006" key="5">
    <source>
        <dbReference type="Google" id="ProtNLM"/>
    </source>
</evidence>
<feature type="compositionally biased region" description="Polar residues" evidence="1">
    <location>
        <begin position="591"/>
        <end position="610"/>
    </location>
</feature>
<dbReference type="eggNOG" id="ENOG50317K8">
    <property type="taxonomic scope" value="Bacteria"/>
</dbReference>
<evidence type="ECO:0000313" key="4">
    <source>
        <dbReference type="Proteomes" id="UP000004371"/>
    </source>
</evidence>
<keyword evidence="4" id="KW-1185">Reference proteome</keyword>
<dbReference type="STRING" id="945543.VIBR0546_07152"/>
<evidence type="ECO:0000256" key="1">
    <source>
        <dbReference type="SAM" id="MobiDB-lite"/>
    </source>
</evidence>
<gene>
    <name evidence="3" type="ORF">VIBR0546_07152</name>
</gene>
<dbReference type="Proteomes" id="UP000004371">
    <property type="component" value="Unassembled WGS sequence"/>
</dbReference>
<protein>
    <recommendedName>
        <fullName evidence="5">Autotransporter adhesin</fullName>
    </recommendedName>
</protein>
<evidence type="ECO:0000256" key="2">
    <source>
        <dbReference type="SAM" id="SignalP"/>
    </source>
</evidence>
<feature type="chain" id="PRO_5003227660" description="Autotransporter adhesin" evidence="2">
    <location>
        <begin position="25"/>
        <end position="1277"/>
    </location>
</feature>
<organism evidence="3 4">
    <name type="scientific">Vibrio brasiliensis LMG 20546</name>
    <dbReference type="NCBI Taxonomy" id="945543"/>
    <lineage>
        <taxon>Bacteria</taxon>
        <taxon>Pseudomonadati</taxon>
        <taxon>Pseudomonadota</taxon>
        <taxon>Gammaproteobacteria</taxon>
        <taxon>Vibrionales</taxon>
        <taxon>Vibrionaceae</taxon>
        <taxon>Vibrio</taxon>
        <taxon>Vibrio oreintalis group</taxon>
    </lineage>
</organism>
<accession>E8LXL8</accession>
<feature type="region of interest" description="Disordered" evidence="1">
    <location>
        <begin position="585"/>
        <end position="614"/>
    </location>
</feature>
<feature type="signal peptide" evidence="2">
    <location>
        <begin position="1"/>
        <end position="24"/>
    </location>
</feature>
<dbReference type="EMBL" id="AEVS01000081">
    <property type="protein sequence ID" value="EGA64629.1"/>
    <property type="molecule type" value="Genomic_DNA"/>
</dbReference>
<dbReference type="AlphaFoldDB" id="E8LXL8"/>
<comment type="caution">
    <text evidence="3">The sequence shown here is derived from an EMBL/GenBank/DDBJ whole genome shotgun (WGS) entry which is preliminary data.</text>
</comment>